<dbReference type="Pfam" id="PF01670">
    <property type="entry name" value="Glyco_hydro_12"/>
    <property type="match status" value="1"/>
</dbReference>
<organism evidence="3 4">
    <name type="scientific">Coprinellus micaceus</name>
    <name type="common">Glistening ink-cap mushroom</name>
    <name type="synonym">Coprinus micaceus</name>
    <dbReference type="NCBI Taxonomy" id="71717"/>
    <lineage>
        <taxon>Eukaryota</taxon>
        <taxon>Fungi</taxon>
        <taxon>Dikarya</taxon>
        <taxon>Basidiomycota</taxon>
        <taxon>Agaricomycotina</taxon>
        <taxon>Agaricomycetes</taxon>
        <taxon>Agaricomycetidae</taxon>
        <taxon>Agaricales</taxon>
        <taxon>Agaricineae</taxon>
        <taxon>Psathyrellaceae</taxon>
        <taxon>Coprinellus</taxon>
    </lineage>
</organism>
<dbReference type="PANTHER" id="PTHR34002">
    <property type="entry name" value="BLR1656 PROTEIN"/>
    <property type="match status" value="1"/>
</dbReference>
<feature type="non-terminal residue" evidence="3">
    <location>
        <position position="1"/>
    </location>
</feature>
<dbReference type="GO" id="GO:0008810">
    <property type="term" value="F:cellulase activity"/>
    <property type="evidence" value="ECO:0007669"/>
    <property type="project" value="InterPro"/>
</dbReference>
<dbReference type="Gene3D" id="2.60.120.180">
    <property type="match status" value="1"/>
</dbReference>
<evidence type="ECO:0000256" key="2">
    <source>
        <dbReference type="RuleBase" id="RU361163"/>
    </source>
</evidence>
<sequence>RVPPECTEARGFNVCQNLVSPGTGSNYQTSAALRAATFTIAWSTEYNWSGSDGKSVKSCMFSIACYLNLLPLMTTLWKWRYEGQDKSLKAVVALDILIGSGKQRVAATPAKSFEVYVLHEPFCHRRGRCIAGYDWYIWRGVAGLVQTITFVNQNPNEEITEFDGDLTEFMYFLTETATIPQNYYIQSVKAGNEVYSGAAQFYSPLYQLWVEFPAE</sequence>
<dbReference type="SUPFAM" id="SSF49899">
    <property type="entry name" value="Concanavalin A-like lectins/glucanases"/>
    <property type="match status" value="1"/>
</dbReference>
<dbReference type="STRING" id="71717.A0A4Y7SHX5"/>
<evidence type="ECO:0000313" key="4">
    <source>
        <dbReference type="Proteomes" id="UP000298030"/>
    </source>
</evidence>
<keyword evidence="2" id="KW-0119">Carbohydrate metabolism</keyword>
<dbReference type="OrthoDB" id="89349at2759"/>
<evidence type="ECO:0000256" key="1">
    <source>
        <dbReference type="ARBA" id="ARBA00005519"/>
    </source>
</evidence>
<gene>
    <name evidence="3" type="ORF">FA13DRAFT_1643019</name>
</gene>
<keyword evidence="2" id="KW-0624">Polysaccharide degradation</keyword>
<dbReference type="GO" id="GO:0000272">
    <property type="term" value="P:polysaccharide catabolic process"/>
    <property type="evidence" value="ECO:0007669"/>
    <property type="project" value="UniProtKB-KW"/>
</dbReference>
<keyword evidence="4" id="KW-1185">Reference proteome</keyword>
<dbReference type="EMBL" id="QPFP01000113">
    <property type="protein sequence ID" value="TEB21362.1"/>
    <property type="molecule type" value="Genomic_DNA"/>
</dbReference>
<dbReference type="PANTHER" id="PTHR34002:SF9">
    <property type="entry name" value="XYLOGLUCAN-SPECIFIC ENDO-BETA-1,4-GLUCANASE A"/>
    <property type="match status" value="1"/>
</dbReference>
<comment type="similarity">
    <text evidence="1 2">Belongs to the glycosyl hydrolase 12 (cellulase H) family.</text>
</comment>
<dbReference type="InterPro" id="IPR013320">
    <property type="entry name" value="ConA-like_dom_sf"/>
</dbReference>
<proteinExistence type="inferred from homology"/>
<comment type="caution">
    <text evidence="3">The sequence shown here is derived from an EMBL/GenBank/DDBJ whole genome shotgun (WGS) entry which is preliminary data.</text>
</comment>
<reference evidence="3 4" key="1">
    <citation type="journal article" date="2019" name="Nat. Ecol. Evol.">
        <title>Megaphylogeny resolves global patterns of mushroom evolution.</title>
        <authorList>
            <person name="Varga T."/>
            <person name="Krizsan K."/>
            <person name="Foldi C."/>
            <person name="Dima B."/>
            <person name="Sanchez-Garcia M."/>
            <person name="Sanchez-Ramirez S."/>
            <person name="Szollosi G.J."/>
            <person name="Szarkandi J.G."/>
            <person name="Papp V."/>
            <person name="Albert L."/>
            <person name="Andreopoulos W."/>
            <person name="Angelini C."/>
            <person name="Antonin V."/>
            <person name="Barry K.W."/>
            <person name="Bougher N.L."/>
            <person name="Buchanan P."/>
            <person name="Buyck B."/>
            <person name="Bense V."/>
            <person name="Catcheside P."/>
            <person name="Chovatia M."/>
            <person name="Cooper J."/>
            <person name="Damon W."/>
            <person name="Desjardin D."/>
            <person name="Finy P."/>
            <person name="Geml J."/>
            <person name="Haridas S."/>
            <person name="Hughes K."/>
            <person name="Justo A."/>
            <person name="Karasinski D."/>
            <person name="Kautmanova I."/>
            <person name="Kiss B."/>
            <person name="Kocsube S."/>
            <person name="Kotiranta H."/>
            <person name="LaButti K.M."/>
            <person name="Lechner B.E."/>
            <person name="Liimatainen K."/>
            <person name="Lipzen A."/>
            <person name="Lukacs Z."/>
            <person name="Mihaltcheva S."/>
            <person name="Morgado L.N."/>
            <person name="Niskanen T."/>
            <person name="Noordeloos M.E."/>
            <person name="Ohm R.A."/>
            <person name="Ortiz-Santana B."/>
            <person name="Ovrebo C."/>
            <person name="Racz N."/>
            <person name="Riley R."/>
            <person name="Savchenko A."/>
            <person name="Shiryaev A."/>
            <person name="Soop K."/>
            <person name="Spirin V."/>
            <person name="Szebenyi C."/>
            <person name="Tomsovsky M."/>
            <person name="Tulloss R.E."/>
            <person name="Uehling J."/>
            <person name="Grigoriev I.V."/>
            <person name="Vagvolgyi C."/>
            <person name="Papp T."/>
            <person name="Martin F.M."/>
            <person name="Miettinen O."/>
            <person name="Hibbett D.S."/>
            <person name="Nagy L.G."/>
        </authorList>
    </citation>
    <scope>NUCLEOTIDE SEQUENCE [LARGE SCALE GENOMIC DNA]</scope>
    <source>
        <strain evidence="3 4">FP101781</strain>
    </source>
</reference>
<name>A0A4Y7SHX5_COPMI</name>
<dbReference type="AlphaFoldDB" id="A0A4Y7SHX5"/>
<dbReference type="InterPro" id="IPR013319">
    <property type="entry name" value="GH11/12"/>
</dbReference>
<accession>A0A4Y7SHX5</accession>
<keyword evidence="2" id="KW-0378">Hydrolase</keyword>
<protein>
    <submittedName>
        <fullName evidence="3">Uncharacterized protein</fullName>
    </submittedName>
</protein>
<dbReference type="Proteomes" id="UP000298030">
    <property type="component" value="Unassembled WGS sequence"/>
</dbReference>
<dbReference type="InterPro" id="IPR002594">
    <property type="entry name" value="GH12"/>
</dbReference>
<keyword evidence="2" id="KW-0326">Glycosidase</keyword>
<evidence type="ECO:0000313" key="3">
    <source>
        <dbReference type="EMBL" id="TEB21362.1"/>
    </source>
</evidence>